<dbReference type="NCBIfam" id="TIGR03925">
    <property type="entry name" value="T7SS_EccC_b"/>
    <property type="match status" value="1"/>
</dbReference>
<feature type="binding site" evidence="9">
    <location>
        <begin position="475"/>
        <end position="482"/>
    </location>
    <ligand>
        <name>ATP</name>
        <dbReference type="ChEBI" id="CHEBI:30616"/>
    </ligand>
</feature>
<name>A0ABT5Z5G5_9ACTN</name>
<evidence type="ECO:0000256" key="10">
    <source>
        <dbReference type="SAM" id="MobiDB-lite"/>
    </source>
</evidence>
<reference evidence="13 14" key="1">
    <citation type="submission" date="2023-03" db="EMBL/GenBank/DDBJ databases">
        <title>Draft genome sequence of type strain Streptomyces ferralitis JCM 14344.</title>
        <authorList>
            <person name="Klaysubun C."/>
            <person name="Duangmal K."/>
        </authorList>
    </citation>
    <scope>NUCLEOTIDE SEQUENCE [LARGE SCALE GENOMIC DNA]</scope>
    <source>
        <strain evidence="13 14">JCM 14344</strain>
    </source>
</reference>
<evidence type="ECO:0000256" key="11">
    <source>
        <dbReference type="SAM" id="Phobius"/>
    </source>
</evidence>
<keyword evidence="8 11" id="KW-0472">Membrane</keyword>
<dbReference type="InterPro" id="IPR023836">
    <property type="entry name" value="EccCa-like_Actinobacteria"/>
</dbReference>
<feature type="region of interest" description="Disordered" evidence="10">
    <location>
        <begin position="720"/>
        <end position="748"/>
    </location>
</feature>
<dbReference type="Pfam" id="PF01580">
    <property type="entry name" value="FtsK_SpoIIIE"/>
    <property type="match status" value="2"/>
</dbReference>
<dbReference type="RefSeq" id="WP_275818160.1">
    <property type="nucleotide sequence ID" value="NZ_BAAANM010000014.1"/>
</dbReference>
<evidence type="ECO:0000256" key="6">
    <source>
        <dbReference type="ARBA" id="ARBA00022840"/>
    </source>
</evidence>
<sequence length="1322" mass="143506">MSTVIVKRSPRVSGPEAPEGQIELAEPPVLGEPATADATSALVYLPMALGMGAMVMMFTVSARSPYTFMMSGMMGTAMLSMGLSQLGRKGAERKRRMRSERRDYLRYLAQLRRKARQAAAEQRAAASWDNPRPQDLWAVAAGPRLWERRGAHDDFAQVRIGLGTRRADLVLVPPETKPVEDLEPLTAISLRRFTKAFQSVGHVPVSVPLRRFTSVEFAGDGVAALGLLRALIGQLATLHAPDELRLALLTDAVGRDEWDWLKWLPHNAHPYEEDAAGPLRLVADDHDVLLDLLGAEVTDRPDHDPGSPPRPAEPFVVVLAYRTLIPETSRLLAGGLRNMVLLDATGAMTGGPQVLRLTVRDGTVEYPAGDLTVTADADDLSPSAAEDLARVLAPMRTSGGVELVEQPLETDFDLGALLGIRDPRSFDVAALWRTRAAQSARLRVPIGITEDNEVLELDLKESAQAGMGPHGLLIGATGSGKSELVRTLVIGLAATHSSDVLNFVLVDFKGGATFLNMDRLPHTSAVITNLADELHLVDRMRDSLNGEMIRRQELLRESGHSSLFEYEKARLGGAPLTPLPSLLIVVDEFSELLANKPEFVELFVTIGRLGRSLGVHLLLASQRLDEGRIHRVEGHLSYRIALRTFSSMESRSVIGVGSAYELPSAPGNGYLKVDTTNLARFKAAYVSGPCPVPATTIRPAEAAAGAEQVVAFGMEQRVPDAPSALEEPDRSSAQGAEPQPAEPAGDDEESLLEVLVDRLDGAGPPARQVWLPPLDSSPSLDQLLPGIVPDPERGMSAGDYPALGALRVPLGMVDRPFEQLRELLVADLSGADGHLAVAGAPQTGKSTTLRTLMLSLALTHTPREVQFYCLDFGGGGLQSTAGLPHVGSIATRMERDRVQRTVEELTQLLEVREQRFTDHGLESMPAYRQLRDRGEIDDPYGDVFLVVDNWSTIKQDFEELEPRITDLAARGLSFGLHVVASAVRWSEIRPRARDLFGTKLELRLGDSMESEIGSKIAASVPHQPGRGLTTSKYHFLSALPRLDSLSGTDDLTMATKSAVAEIDAFWPGRPAPGVRLLPAKLPLDRLPAPEGDLRFCLGWDEQRLAPVWHDLATTPHLMVFGDAETGKTNVLRVAIDAITRRYQPDEARILLADTRRDLLAAVPEEYRVGFAVDGEALTSLAGSAAVSVNKRIPGPDIAPERLARRDWWSGPRLFVLIDDYDLYGGGPGAVSPLNALAPMLAHSVNIGLHMVISRSTSGASRAMMDPVLRRIWELGSPALLHSYPKEEGKFIGEARPRTLPSGRAQLVTRRGVRLMQVGYAGP</sequence>
<keyword evidence="4" id="KW-0677">Repeat</keyword>
<gene>
    <name evidence="13" type="primary">eccCa</name>
    <name evidence="13" type="ORF">P2L57_24555</name>
</gene>
<dbReference type="PANTHER" id="PTHR22683">
    <property type="entry name" value="SPORULATION PROTEIN RELATED"/>
    <property type="match status" value="1"/>
</dbReference>
<dbReference type="SUPFAM" id="SSF52540">
    <property type="entry name" value="P-loop containing nucleoside triphosphate hydrolases"/>
    <property type="match status" value="3"/>
</dbReference>
<evidence type="ECO:0000256" key="2">
    <source>
        <dbReference type="ARBA" id="ARBA00022475"/>
    </source>
</evidence>
<dbReference type="EMBL" id="JARHTQ010000018">
    <property type="protein sequence ID" value="MDF2258781.1"/>
    <property type="molecule type" value="Genomic_DNA"/>
</dbReference>
<keyword evidence="3 11" id="KW-0812">Transmembrane</keyword>
<feature type="domain" description="FtsK" evidence="12">
    <location>
        <begin position="1104"/>
        <end position="1289"/>
    </location>
</feature>
<dbReference type="Proteomes" id="UP001220022">
    <property type="component" value="Unassembled WGS sequence"/>
</dbReference>
<proteinExistence type="predicted"/>
<dbReference type="InterPro" id="IPR027417">
    <property type="entry name" value="P-loop_NTPase"/>
</dbReference>
<keyword evidence="14" id="KW-1185">Reference proteome</keyword>
<keyword evidence="7 11" id="KW-1133">Transmembrane helix</keyword>
<dbReference type="Gene3D" id="3.40.50.300">
    <property type="entry name" value="P-loop containing nucleotide triphosphate hydrolases"/>
    <property type="match status" value="4"/>
</dbReference>
<dbReference type="SMART" id="SM00382">
    <property type="entry name" value="AAA"/>
    <property type="match status" value="3"/>
</dbReference>
<comment type="subcellular location">
    <subcellularLocation>
        <location evidence="1">Cell membrane</location>
        <topology evidence="1">Multi-pass membrane protein</topology>
    </subcellularLocation>
</comment>
<evidence type="ECO:0000256" key="5">
    <source>
        <dbReference type="ARBA" id="ARBA00022741"/>
    </source>
</evidence>
<feature type="binding site" evidence="9">
    <location>
        <begin position="1121"/>
        <end position="1128"/>
    </location>
    <ligand>
        <name>ATP</name>
        <dbReference type="ChEBI" id="CHEBI:30616"/>
    </ligand>
</feature>
<accession>A0ABT5Z5G5</accession>
<evidence type="ECO:0000259" key="12">
    <source>
        <dbReference type="PROSITE" id="PS50901"/>
    </source>
</evidence>
<dbReference type="InterPro" id="IPR050206">
    <property type="entry name" value="FtsK/SpoIIIE/SftA"/>
</dbReference>
<feature type="domain" description="FtsK" evidence="12">
    <location>
        <begin position="452"/>
        <end position="651"/>
    </location>
</feature>
<feature type="compositionally biased region" description="Low complexity" evidence="10">
    <location>
        <begin position="733"/>
        <end position="743"/>
    </location>
</feature>
<dbReference type="InterPro" id="IPR003593">
    <property type="entry name" value="AAA+_ATPase"/>
</dbReference>
<dbReference type="PROSITE" id="PS50901">
    <property type="entry name" value="FTSK"/>
    <property type="match status" value="3"/>
</dbReference>
<feature type="transmembrane region" description="Helical" evidence="11">
    <location>
        <begin position="41"/>
        <end position="60"/>
    </location>
</feature>
<evidence type="ECO:0000256" key="3">
    <source>
        <dbReference type="ARBA" id="ARBA00022692"/>
    </source>
</evidence>
<keyword evidence="2" id="KW-1003">Cell membrane</keyword>
<organism evidence="13 14">
    <name type="scientific">Streptantibioticus ferralitis</name>
    <dbReference type="NCBI Taxonomy" id="236510"/>
    <lineage>
        <taxon>Bacteria</taxon>
        <taxon>Bacillati</taxon>
        <taxon>Actinomycetota</taxon>
        <taxon>Actinomycetes</taxon>
        <taxon>Kitasatosporales</taxon>
        <taxon>Streptomycetaceae</taxon>
        <taxon>Streptantibioticus</taxon>
    </lineage>
</organism>
<evidence type="ECO:0000256" key="1">
    <source>
        <dbReference type="ARBA" id="ARBA00004651"/>
    </source>
</evidence>
<feature type="binding site" evidence="9">
    <location>
        <begin position="839"/>
        <end position="846"/>
    </location>
    <ligand>
        <name>ATP</name>
        <dbReference type="ChEBI" id="CHEBI:30616"/>
    </ligand>
</feature>
<evidence type="ECO:0000256" key="8">
    <source>
        <dbReference type="ARBA" id="ARBA00023136"/>
    </source>
</evidence>
<dbReference type="InterPro" id="IPR023837">
    <property type="entry name" value="EccCb-like_Actinobacteria"/>
</dbReference>
<evidence type="ECO:0000313" key="14">
    <source>
        <dbReference type="Proteomes" id="UP001220022"/>
    </source>
</evidence>
<dbReference type="PANTHER" id="PTHR22683:SF1">
    <property type="entry name" value="TYPE VII SECRETION SYSTEM PROTEIN ESSC"/>
    <property type="match status" value="1"/>
</dbReference>
<dbReference type="InterPro" id="IPR002543">
    <property type="entry name" value="FtsK_dom"/>
</dbReference>
<keyword evidence="5 9" id="KW-0547">Nucleotide-binding</keyword>
<evidence type="ECO:0000256" key="9">
    <source>
        <dbReference type="PROSITE-ProRule" id="PRU00289"/>
    </source>
</evidence>
<dbReference type="NCBIfam" id="TIGR03924">
    <property type="entry name" value="T7SS_EccC_a"/>
    <property type="match status" value="1"/>
</dbReference>
<feature type="domain" description="FtsK" evidence="12">
    <location>
        <begin position="820"/>
        <end position="1011"/>
    </location>
</feature>
<evidence type="ECO:0000313" key="13">
    <source>
        <dbReference type="EMBL" id="MDF2258781.1"/>
    </source>
</evidence>
<keyword evidence="6 9" id="KW-0067">ATP-binding</keyword>
<comment type="caution">
    <text evidence="13">The sequence shown here is derived from an EMBL/GenBank/DDBJ whole genome shotgun (WGS) entry which is preliminary data.</text>
</comment>
<evidence type="ECO:0000256" key="4">
    <source>
        <dbReference type="ARBA" id="ARBA00022737"/>
    </source>
</evidence>
<evidence type="ECO:0000256" key="7">
    <source>
        <dbReference type="ARBA" id="ARBA00022989"/>
    </source>
</evidence>
<protein>
    <submittedName>
        <fullName evidence="13">Type VII secretion protein EccCa</fullName>
    </submittedName>
</protein>